<keyword evidence="2" id="KW-0472">Membrane</keyword>
<proteinExistence type="predicted"/>
<feature type="transmembrane region" description="Helical" evidence="2">
    <location>
        <begin position="95"/>
        <end position="117"/>
    </location>
</feature>
<keyword evidence="2" id="KW-1133">Transmembrane helix</keyword>
<evidence type="ECO:0000256" key="1">
    <source>
        <dbReference type="SAM" id="MobiDB-lite"/>
    </source>
</evidence>
<feature type="transmembrane region" description="Helical" evidence="2">
    <location>
        <begin position="123"/>
        <end position="141"/>
    </location>
</feature>
<evidence type="ECO:0000313" key="4">
    <source>
        <dbReference type="EMBL" id="MBB4766533.1"/>
    </source>
</evidence>
<feature type="region of interest" description="Disordered" evidence="1">
    <location>
        <begin position="64"/>
        <end position="88"/>
    </location>
</feature>
<protein>
    <recommendedName>
        <fullName evidence="3">DUF1707 domain-containing protein</fullName>
    </recommendedName>
</protein>
<reference evidence="4 5" key="1">
    <citation type="submission" date="2020-08" db="EMBL/GenBank/DDBJ databases">
        <title>Sequencing the genomes of 1000 actinobacteria strains.</title>
        <authorList>
            <person name="Klenk H.-P."/>
        </authorList>
    </citation>
    <scope>NUCLEOTIDE SEQUENCE [LARGE SCALE GENOMIC DNA]</scope>
    <source>
        <strain evidence="4 5">DSM 43149</strain>
    </source>
</reference>
<organism evidence="4 5">
    <name type="scientific">Actinoplanes digitatis</name>
    <dbReference type="NCBI Taxonomy" id="1868"/>
    <lineage>
        <taxon>Bacteria</taxon>
        <taxon>Bacillati</taxon>
        <taxon>Actinomycetota</taxon>
        <taxon>Actinomycetes</taxon>
        <taxon>Micromonosporales</taxon>
        <taxon>Micromonosporaceae</taxon>
        <taxon>Actinoplanes</taxon>
    </lineage>
</organism>
<keyword evidence="2" id="KW-0812">Transmembrane</keyword>
<dbReference type="RefSeq" id="WP_184997638.1">
    <property type="nucleotide sequence ID" value="NZ_BOMK01000056.1"/>
</dbReference>
<name>A0A7W7I5H8_9ACTN</name>
<comment type="caution">
    <text evidence="4">The sequence shown here is derived from an EMBL/GenBank/DDBJ whole genome shotgun (WGS) entry which is preliminary data.</text>
</comment>
<sequence>MGREEMRAGDSERQAVADQLKVALDEGRLDLHEYDERLQQAYAAKTYGDLDGLVTDLPGVIPAQRSRLEPRQQPATPSAASGVDGKGKDGGRPFLASYSGVVLVCVVIWAMSCLGSGEFVYFWPGWMLIPLLFGLIGRITGRNR</sequence>
<evidence type="ECO:0000256" key="2">
    <source>
        <dbReference type="SAM" id="Phobius"/>
    </source>
</evidence>
<accession>A0A7W7I5H8</accession>
<dbReference type="PANTHER" id="PTHR40763:SF4">
    <property type="entry name" value="DUF1707 DOMAIN-CONTAINING PROTEIN"/>
    <property type="match status" value="1"/>
</dbReference>
<gene>
    <name evidence="4" type="ORF">BJ971_007089</name>
</gene>
<dbReference type="AlphaFoldDB" id="A0A7W7I5H8"/>
<evidence type="ECO:0000313" key="5">
    <source>
        <dbReference type="Proteomes" id="UP000578112"/>
    </source>
</evidence>
<dbReference type="EMBL" id="JACHNH010000001">
    <property type="protein sequence ID" value="MBB4766533.1"/>
    <property type="molecule type" value="Genomic_DNA"/>
</dbReference>
<dbReference type="Proteomes" id="UP000578112">
    <property type="component" value="Unassembled WGS sequence"/>
</dbReference>
<feature type="domain" description="DUF1707" evidence="3">
    <location>
        <begin position="6"/>
        <end position="58"/>
    </location>
</feature>
<dbReference type="PANTHER" id="PTHR40763">
    <property type="entry name" value="MEMBRANE PROTEIN-RELATED"/>
    <property type="match status" value="1"/>
</dbReference>
<evidence type="ECO:0000259" key="3">
    <source>
        <dbReference type="Pfam" id="PF08044"/>
    </source>
</evidence>
<dbReference type="Pfam" id="PF08044">
    <property type="entry name" value="DUF1707"/>
    <property type="match status" value="1"/>
</dbReference>
<dbReference type="InterPro" id="IPR012551">
    <property type="entry name" value="DUF1707_SHOCT-like"/>
</dbReference>
<keyword evidence="5" id="KW-1185">Reference proteome</keyword>